<dbReference type="EMBL" id="OZ075118">
    <property type="protein sequence ID" value="CAL5091806.1"/>
    <property type="molecule type" value="Genomic_DNA"/>
</dbReference>
<evidence type="ECO:0000313" key="4">
    <source>
        <dbReference type="EMBL" id="CAM0145983.1"/>
    </source>
</evidence>
<name>A0ABC9GV76_9POAL</name>
<dbReference type="InterPro" id="IPR001810">
    <property type="entry name" value="F-box_dom"/>
</dbReference>
<evidence type="ECO:0000313" key="5">
    <source>
        <dbReference type="Proteomes" id="UP001497457"/>
    </source>
</evidence>
<dbReference type="PANTHER" id="PTHR32133:SF386">
    <property type="entry name" value="F-BOX DOMAIN-CONTAINING PROTEIN"/>
    <property type="match status" value="1"/>
</dbReference>
<dbReference type="PANTHER" id="PTHR32133">
    <property type="entry name" value="OS07G0120400 PROTEIN"/>
    <property type="match status" value="1"/>
</dbReference>
<proteinExistence type="predicted"/>
<feature type="domain" description="F-box" evidence="1">
    <location>
        <begin position="10"/>
        <end position="42"/>
    </location>
</feature>
<evidence type="ECO:0008006" key="6">
    <source>
        <dbReference type="Google" id="ProtNLM"/>
    </source>
</evidence>
<sequence>MAAAAALQLDEIVEEILLRFPPDDPARLLDAALVCKRWCRILAAAGFRRRFRELHRTPPLLGFLGNIPHTNLSCAARFVPTSSFHPRRADHIDWYALHSGHGRILFCNAPLCYGGLDMRFLVCDPITDERRVLPALGWCPFPSSANWNALVLCAAGGGGGCNYLDCHRGPFLVFFVANLYDEVVASVYSSATDAWSEPTSMLEPDGHRFCLWTKAQALVGNSLYIKYQTIGKLLKYDLPTREMSVIRLPAECSKQHIVLMVMEDGRLGFAAAHDSRLYLWSREDGPNGDAGWVQLRVIELRTLLPFHHLPITPNVVGVADGVGVIFIEFCGGIFTLDLKSKRIKKLEGSHVFCDGVLEIVPFMTFCTPELGAARIGDGSGAGASSA</sequence>
<dbReference type="SUPFAM" id="SSF81383">
    <property type="entry name" value="F-box domain"/>
    <property type="match status" value="1"/>
</dbReference>
<dbReference type="Pfam" id="PF23635">
    <property type="entry name" value="Beta-prop_AT5G49610-like"/>
    <property type="match status" value="1"/>
</dbReference>
<feature type="domain" description="F-box protein AT5G49610-like beta-propeller" evidence="2">
    <location>
        <begin position="102"/>
        <end position="368"/>
    </location>
</feature>
<accession>A0ABC9GV76</accession>
<keyword evidence="5" id="KW-1185">Reference proteome</keyword>
<dbReference type="Pfam" id="PF00646">
    <property type="entry name" value="F-box"/>
    <property type="match status" value="1"/>
</dbReference>
<evidence type="ECO:0000259" key="1">
    <source>
        <dbReference type="Pfam" id="PF00646"/>
    </source>
</evidence>
<evidence type="ECO:0000259" key="2">
    <source>
        <dbReference type="Pfam" id="PF23635"/>
    </source>
</evidence>
<dbReference type="AlphaFoldDB" id="A0ABC9GV76"/>
<protein>
    <recommendedName>
        <fullName evidence="6">F-box domain-containing protein</fullName>
    </recommendedName>
</protein>
<dbReference type="InterPro" id="IPR036047">
    <property type="entry name" value="F-box-like_dom_sf"/>
</dbReference>
<reference evidence="4 5" key="1">
    <citation type="submission" date="2024-10" db="EMBL/GenBank/DDBJ databases">
        <authorList>
            <person name="Ryan C."/>
        </authorList>
    </citation>
    <scope>NUCLEOTIDE SEQUENCE [LARGE SCALE GENOMIC DNA]</scope>
</reference>
<gene>
    <name evidence="3" type="ORF">URODEC1_LOCUS114565</name>
    <name evidence="4" type="ORF">URODEC1_LOCUS119622</name>
</gene>
<dbReference type="InterPro" id="IPR056594">
    <property type="entry name" value="AT5G49610-like_b-prop"/>
</dbReference>
<organism evidence="4 5">
    <name type="scientific">Urochloa decumbens</name>
    <dbReference type="NCBI Taxonomy" id="240449"/>
    <lineage>
        <taxon>Eukaryota</taxon>
        <taxon>Viridiplantae</taxon>
        <taxon>Streptophyta</taxon>
        <taxon>Embryophyta</taxon>
        <taxon>Tracheophyta</taxon>
        <taxon>Spermatophyta</taxon>
        <taxon>Magnoliopsida</taxon>
        <taxon>Liliopsida</taxon>
        <taxon>Poales</taxon>
        <taxon>Poaceae</taxon>
        <taxon>PACMAD clade</taxon>
        <taxon>Panicoideae</taxon>
        <taxon>Panicodae</taxon>
        <taxon>Paniceae</taxon>
        <taxon>Melinidinae</taxon>
        <taxon>Urochloa</taxon>
    </lineage>
</organism>
<dbReference type="Proteomes" id="UP001497457">
    <property type="component" value="Chromosome 8b"/>
</dbReference>
<dbReference type="Proteomes" id="UP001497457">
    <property type="component" value="Unassembled WGS sequence"/>
</dbReference>
<dbReference type="EMBL" id="CAXIPR030000423">
    <property type="protein sequence ID" value="CAM0145983.1"/>
    <property type="molecule type" value="Genomic_DNA"/>
</dbReference>
<evidence type="ECO:0000313" key="3">
    <source>
        <dbReference type="EMBL" id="CAL5091806.1"/>
    </source>
</evidence>